<keyword evidence="1" id="KW-1133">Transmembrane helix</keyword>
<name>A0A0K2T3A2_LEPSM</name>
<dbReference type="AlphaFoldDB" id="A0A0K2T3A2"/>
<keyword evidence="1" id="KW-0812">Transmembrane</keyword>
<feature type="transmembrane region" description="Helical" evidence="1">
    <location>
        <begin position="18"/>
        <end position="37"/>
    </location>
</feature>
<evidence type="ECO:0000256" key="1">
    <source>
        <dbReference type="SAM" id="Phobius"/>
    </source>
</evidence>
<dbReference type="EMBL" id="HACA01002535">
    <property type="protein sequence ID" value="CDW19896.1"/>
    <property type="molecule type" value="Transcribed_RNA"/>
</dbReference>
<organism evidence="2">
    <name type="scientific">Lepeophtheirus salmonis</name>
    <name type="common">Salmon louse</name>
    <name type="synonym">Caligus salmonis</name>
    <dbReference type="NCBI Taxonomy" id="72036"/>
    <lineage>
        <taxon>Eukaryota</taxon>
        <taxon>Metazoa</taxon>
        <taxon>Ecdysozoa</taxon>
        <taxon>Arthropoda</taxon>
        <taxon>Crustacea</taxon>
        <taxon>Multicrustacea</taxon>
        <taxon>Hexanauplia</taxon>
        <taxon>Copepoda</taxon>
        <taxon>Siphonostomatoida</taxon>
        <taxon>Caligidae</taxon>
        <taxon>Lepeophtheirus</taxon>
    </lineage>
</organism>
<reference evidence="2" key="1">
    <citation type="submission" date="2014-05" db="EMBL/GenBank/DDBJ databases">
        <authorList>
            <person name="Chronopoulou M."/>
        </authorList>
    </citation>
    <scope>NUCLEOTIDE SEQUENCE</scope>
    <source>
        <tissue evidence="2">Whole organism</tissue>
    </source>
</reference>
<keyword evidence="1" id="KW-0472">Membrane</keyword>
<proteinExistence type="predicted"/>
<protein>
    <submittedName>
        <fullName evidence="2">Uncharacterized protein</fullName>
    </submittedName>
</protein>
<evidence type="ECO:0000313" key="2">
    <source>
        <dbReference type="EMBL" id="CDW19896.1"/>
    </source>
</evidence>
<accession>A0A0K2T3A2</accession>
<sequence>MCVQIYSILCRRAFVNDLGIRTMFIYLIVACILPRTFSILNHW</sequence>